<reference evidence="1" key="2">
    <citation type="journal article" date="2015" name="Data Brief">
        <title>Shoot transcriptome of the giant reed, Arundo donax.</title>
        <authorList>
            <person name="Barrero R.A."/>
            <person name="Guerrero F.D."/>
            <person name="Moolhuijzen P."/>
            <person name="Goolsby J.A."/>
            <person name="Tidwell J."/>
            <person name="Bellgard S.E."/>
            <person name="Bellgard M.I."/>
        </authorList>
    </citation>
    <scope>NUCLEOTIDE SEQUENCE</scope>
    <source>
        <tissue evidence="1">Shoot tissue taken approximately 20 cm above the soil surface</tissue>
    </source>
</reference>
<dbReference type="EMBL" id="GBRH01162276">
    <property type="protein sequence ID" value="JAE35620.1"/>
    <property type="molecule type" value="Transcribed_RNA"/>
</dbReference>
<organism evidence="1">
    <name type="scientific">Arundo donax</name>
    <name type="common">Giant reed</name>
    <name type="synonym">Donax arundinaceus</name>
    <dbReference type="NCBI Taxonomy" id="35708"/>
    <lineage>
        <taxon>Eukaryota</taxon>
        <taxon>Viridiplantae</taxon>
        <taxon>Streptophyta</taxon>
        <taxon>Embryophyta</taxon>
        <taxon>Tracheophyta</taxon>
        <taxon>Spermatophyta</taxon>
        <taxon>Magnoliopsida</taxon>
        <taxon>Liliopsida</taxon>
        <taxon>Poales</taxon>
        <taxon>Poaceae</taxon>
        <taxon>PACMAD clade</taxon>
        <taxon>Arundinoideae</taxon>
        <taxon>Arundineae</taxon>
        <taxon>Arundo</taxon>
    </lineage>
</organism>
<accession>A0A0A9HEQ9</accession>
<evidence type="ECO:0000313" key="1">
    <source>
        <dbReference type="EMBL" id="JAE35620.1"/>
    </source>
</evidence>
<protein>
    <submittedName>
        <fullName evidence="1">Uncharacterized protein</fullName>
    </submittedName>
</protein>
<dbReference type="AlphaFoldDB" id="A0A0A9HEQ9"/>
<name>A0A0A9HEQ9_ARUDO</name>
<proteinExistence type="predicted"/>
<sequence>MSTGISDSSSGLFSTLMIGYSGTGKRIILNDMGSYIRTLPARYEEISGHHEEDSSTKR</sequence>
<reference evidence="1" key="1">
    <citation type="submission" date="2014-09" db="EMBL/GenBank/DDBJ databases">
        <authorList>
            <person name="Magalhaes I.L.F."/>
            <person name="Oliveira U."/>
            <person name="Santos F.R."/>
            <person name="Vidigal T.H.D.A."/>
            <person name="Brescovit A.D."/>
            <person name="Santos A.J."/>
        </authorList>
    </citation>
    <scope>NUCLEOTIDE SEQUENCE</scope>
    <source>
        <tissue evidence="1">Shoot tissue taken approximately 20 cm above the soil surface</tissue>
    </source>
</reference>